<protein>
    <recommendedName>
        <fullName evidence="4">RHS repeat-associated protein</fullName>
    </recommendedName>
</protein>
<feature type="region of interest" description="Disordered" evidence="1">
    <location>
        <begin position="81"/>
        <end position="100"/>
    </location>
</feature>
<evidence type="ECO:0008006" key="4">
    <source>
        <dbReference type="Google" id="ProtNLM"/>
    </source>
</evidence>
<gene>
    <name evidence="2" type="ORF">ATK78_1161</name>
</gene>
<name>A0A4R6T3C1_9SPHI</name>
<comment type="caution">
    <text evidence="2">The sequence shown here is derived from an EMBL/GenBank/DDBJ whole genome shotgun (WGS) entry which is preliminary data.</text>
</comment>
<dbReference type="Gene3D" id="2.180.10.10">
    <property type="entry name" value="RHS repeat-associated core"/>
    <property type="match status" value="1"/>
</dbReference>
<dbReference type="AlphaFoldDB" id="A0A4R6T3C1"/>
<sequence>MVDPLAEKSRRFSPYVYGNNNPIRFIDPDGRETVPAFFPLIPVVVGILDVIGTYVTAEVVAGVVITAAVGYTIKTGVDKYSNNRNYSDSVQDNTSGAPLPKIQPQLKVEQAEKQDNKGAETGTKGASKGSLSGTKKALGEAKEKLDLKPGESLPKGEDGKFGSPQRGDSKKGYRLDPAHPNAKPGSPEEFPHINYWDYTNGKRGKGGDSGAIPIH</sequence>
<dbReference type="Proteomes" id="UP000295620">
    <property type="component" value="Unassembled WGS sequence"/>
</dbReference>
<evidence type="ECO:0000313" key="2">
    <source>
        <dbReference type="EMBL" id="TDQ12030.1"/>
    </source>
</evidence>
<evidence type="ECO:0000256" key="1">
    <source>
        <dbReference type="SAM" id="MobiDB-lite"/>
    </source>
</evidence>
<feature type="region of interest" description="Disordered" evidence="1">
    <location>
        <begin position="108"/>
        <end position="215"/>
    </location>
</feature>
<feature type="compositionally biased region" description="Basic and acidic residues" evidence="1">
    <location>
        <begin position="109"/>
        <end position="118"/>
    </location>
</feature>
<dbReference type="EMBL" id="SNYC01000003">
    <property type="protein sequence ID" value="TDQ12030.1"/>
    <property type="molecule type" value="Genomic_DNA"/>
</dbReference>
<evidence type="ECO:0000313" key="3">
    <source>
        <dbReference type="Proteomes" id="UP000295620"/>
    </source>
</evidence>
<organism evidence="2 3">
    <name type="scientific">Pedobacter metabolipauper</name>
    <dbReference type="NCBI Taxonomy" id="425513"/>
    <lineage>
        <taxon>Bacteria</taxon>
        <taxon>Pseudomonadati</taxon>
        <taxon>Bacteroidota</taxon>
        <taxon>Sphingobacteriia</taxon>
        <taxon>Sphingobacteriales</taxon>
        <taxon>Sphingobacteriaceae</taxon>
        <taxon>Pedobacter</taxon>
    </lineage>
</organism>
<feature type="compositionally biased region" description="Basic and acidic residues" evidence="1">
    <location>
        <begin position="137"/>
        <end position="160"/>
    </location>
</feature>
<keyword evidence="3" id="KW-1185">Reference proteome</keyword>
<feature type="compositionally biased region" description="Basic and acidic residues" evidence="1">
    <location>
        <begin position="167"/>
        <end position="177"/>
    </location>
</feature>
<reference evidence="2 3" key="1">
    <citation type="submission" date="2019-03" db="EMBL/GenBank/DDBJ databases">
        <title>Genomic Encyclopedia of Archaeal and Bacterial Type Strains, Phase II (KMG-II): from individual species to whole genera.</title>
        <authorList>
            <person name="Goeker M."/>
        </authorList>
    </citation>
    <scope>NUCLEOTIDE SEQUENCE [LARGE SCALE GENOMIC DNA]</scope>
    <source>
        <strain evidence="2 3">DSM 19035</strain>
    </source>
</reference>
<accession>A0A4R6T3C1</accession>
<feature type="compositionally biased region" description="Polar residues" evidence="1">
    <location>
        <begin position="81"/>
        <end position="96"/>
    </location>
</feature>
<proteinExistence type="predicted"/>